<sequence>MVHVHTRYTSHARQPRPTTMVLRCTNNSGSRRAHHVDLDLLRQDLIDHYPKLKATLPLFVSEKAPAEDERGRESVARVAMGEEYRNVV</sequence>
<keyword evidence="3" id="KW-1185">Reference proteome</keyword>
<dbReference type="EMBL" id="MU129060">
    <property type="protein sequence ID" value="KAF9508364.1"/>
    <property type="molecule type" value="Genomic_DNA"/>
</dbReference>
<dbReference type="AlphaFoldDB" id="A0A9P6AMX7"/>
<evidence type="ECO:0000313" key="1">
    <source>
        <dbReference type="EMBL" id="KAF9506927.1"/>
    </source>
</evidence>
<proteinExistence type="predicted"/>
<evidence type="ECO:0000313" key="2">
    <source>
        <dbReference type="EMBL" id="KAF9508364.1"/>
    </source>
</evidence>
<reference evidence="2" key="1">
    <citation type="journal article" date="2020" name="Nat. Commun.">
        <title>Large-scale genome sequencing of mycorrhizal fungi provides insights into the early evolution of symbiotic traits.</title>
        <authorList>
            <person name="Miyauchi S."/>
            <person name="Kiss E."/>
            <person name="Kuo A."/>
            <person name="Drula E."/>
            <person name="Kohler A."/>
            <person name="Sanchez-Garcia M."/>
            <person name="Morin E."/>
            <person name="Andreopoulos B."/>
            <person name="Barry K.W."/>
            <person name="Bonito G."/>
            <person name="Buee M."/>
            <person name="Carver A."/>
            <person name="Chen C."/>
            <person name="Cichocki N."/>
            <person name="Clum A."/>
            <person name="Culley D."/>
            <person name="Crous P.W."/>
            <person name="Fauchery L."/>
            <person name="Girlanda M."/>
            <person name="Hayes R.D."/>
            <person name="Keri Z."/>
            <person name="LaButti K."/>
            <person name="Lipzen A."/>
            <person name="Lombard V."/>
            <person name="Magnuson J."/>
            <person name="Maillard F."/>
            <person name="Murat C."/>
            <person name="Nolan M."/>
            <person name="Ohm R.A."/>
            <person name="Pangilinan J."/>
            <person name="Pereira M.F."/>
            <person name="Perotto S."/>
            <person name="Peter M."/>
            <person name="Pfister S."/>
            <person name="Riley R."/>
            <person name="Sitrit Y."/>
            <person name="Stielow J.B."/>
            <person name="Szollosi G."/>
            <person name="Zifcakova L."/>
            <person name="Stursova M."/>
            <person name="Spatafora J.W."/>
            <person name="Tedersoo L."/>
            <person name="Vaario L.M."/>
            <person name="Yamada A."/>
            <person name="Yan M."/>
            <person name="Wang P."/>
            <person name="Xu J."/>
            <person name="Bruns T."/>
            <person name="Baldrian P."/>
            <person name="Vilgalys R."/>
            <person name="Dunand C."/>
            <person name="Henrissat B."/>
            <person name="Grigoriev I.V."/>
            <person name="Hibbett D."/>
            <person name="Nagy L.G."/>
            <person name="Martin F.M."/>
        </authorList>
    </citation>
    <scope>NUCLEOTIDE SEQUENCE</scope>
    <source>
        <strain evidence="2">UP504</strain>
    </source>
</reference>
<gene>
    <name evidence="2" type="ORF">BS47DRAFT_1350366</name>
    <name evidence="1" type="ORF">BS47DRAFT_1352255</name>
</gene>
<name>A0A9P6AMX7_9AGAM</name>
<evidence type="ECO:0000313" key="3">
    <source>
        <dbReference type="Proteomes" id="UP000886523"/>
    </source>
</evidence>
<organism evidence="2 3">
    <name type="scientific">Hydnum rufescens UP504</name>
    <dbReference type="NCBI Taxonomy" id="1448309"/>
    <lineage>
        <taxon>Eukaryota</taxon>
        <taxon>Fungi</taxon>
        <taxon>Dikarya</taxon>
        <taxon>Basidiomycota</taxon>
        <taxon>Agaricomycotina</taxon>
        <taxon>Agaricomycetes</taxon>
        <taxon>Cantharellales</taxon>
        <taxon>Hydnaceae</taxon>
        <taxon>Hydnum</taxon>
    </lineage>
</organism>
<accession>A0A9P6AMX7</accession>
<dbReference type="Proteomes" id="UP000886523">
    <property type="component" value="Unassembled WGS sequence"/>
</dbReference>
<comment type="caution">
    <text evidence="2">The sequence shown here is derived from an EMBL/GenBank/DDBJ whole genome shotgun (WGS) entry which is preliminary data.</text>
</comment>
<dbReference type="EMBL" id="MU129094">
    <property type="protein sequence ID" value="KAF9506927.1"/>
    <property type="molecule type" value="Genomic_DNA"/>
</dbReference>
<protein>
    <submittedName>
        <fullName evidence="2">Uncharacterized protein</fullName>
    </submittedName>
</protein>